<dbReference type="AlphaFoldDB" id="A0A812UDQ8"/>
<evidence type="ECO:0000313" key="3">
    <source>
        <dbReference type="Proteomes" id="UP000604046"/>
    </source>
</evidence>
<sequence>MNDEFLEDYFMLFGWHKAQLALFVIQQGTGCLTSATFDMETCCSNPAGKHLGYSCWDGDFSRKHCCGHLSEMSRTQLKPSDCWTADFNFEKCCSTRDAGSLIGCWDFRFGYEQCCVDTGSDAMSAESMKNLTALLAAKSRGMCDGGSTLRFCRRMWQQVLAGAPKLTSKEVLHHARHLAEYWRSNNLIDAVAKAAPGFAASIGLHAAAYVFVKWQGGLQLLDPVFTQTSSYLKLYRENIGRIDVEDMMSKAGGLRLADLDEAISILVQSSYITSLDIVQRDRIVQMAESRDREILINKAYQGALAEAIEALDSVQLDYVPSQGTLISLLRILDLATVVHSSSFFKLVSNGWVNGWDVVDNDAELMVFVGGSTTWQIEGTRLSLELQDSESGTITNGKGEVEAITDIHSRHGVGEDPSKEFILSDSRRTAERLELLYHWNSEEGIGEYVSQALSQATSQFQDDSAALLGRSIQVLVHQLDQFFALSVDAARRSISAIRCIALPVISQDRDFSDPRNERPAWVQKISVFLEELAEWIKLNSRVVYMVKECLQTAQDMPVGLADEAPAAILRHPLETDAAPAAPFAVALLRDDVGTIGHEEPGDGQGVAHGHGVPAAPHERRVHQTFGTKNTHNKSA</sequence>
<accession>A0A812UDQ8</accession>
<gene>
    <name evidence="2" type="ORF">SNAT2548_LOCUS31743</name>
</gene>
<keyword evidence="3" id="KW-1185">Reference proteome</keyword>
<reference evidence="2" key="1">
    <citation type="submission" date="2021-02" db="EMBL/GenBank/DDBJ databases">
        <authorList>
            <person name="Dougan E. K."/>
            <person name="Rhodes N."/>
            <person name="Thang M."/>
            <person name="Chan C."/>
        </authorList>
    </citation>
    <scope>NUCLEOTIDE SEQUENCE</scope>
</reference>
<name>A0A812UDQ8_9DINO</name>
<comment type="caution">
    <text evidence="2">The sequence shown here is derived from an EMBL/GenBank/DDBJ whole genome shotgun (WGS) entry which is preliminary data.</text>
</comment>
<feature type="region of interest" description="Disordered" evidence="1">
    <location>
        <begin position="595"/>
        <end position="634"/>
    </location>
</feature>
<dbReference type="Proteomes" id="UP000604046">
    <property type="component" value="Unassembled WGS sequence"/>
</dbReference>
<proteinExistence type="predicted"/>
<dbReference type="EMBL" id="CAJNDS010002674">
    <property type="protein sequence ID" value="CAE7562240.1"/>
    <property type="molecule type" value="Genomic_DNA"/>
</dbReference>
<evidence type="ECO:0000313" key="2">
    <source>
        <dbReference type="EMBL" id="CAE7562240.1"/>
    </source>
</evidence>
<organism evidence="2 3">
    <name type="scientific">Symbiodinium natans</name>
    <dbReference type="NCBI Taxonomy" id="878477"/>
    <lineage>
        <taxon>Eukaryota</taxon>
        <taxon>Sar</taxon>
        <taxon>Alveolata</taxon>
        <taxon>Dinophyceae</taxon>
        <taxon>Suessiales</taxon>
        <taxon>Symbiodiniaceae</taxon>
        <taxon>Symbiodinium</taxon>
    </lineage>
</organism>
<dbReference type="OrthoDB" id="463949at2759"/>
<evidence type="ECO:0000256" key="1">
    <source>
        <dbReference type="SAM" id="MobiDB-lite"/>
    </source>
</evidence>
<protein>
    <submittedName>
        <fullName evidence="2">Uncharacterized protein</fullName>
    </submittedName>
</protein>